<dbReference type="Proteomes" id="UP000654279">
    <property type="component" value="Unassembled WGS sequence"/>
</dbReference>
<dbReference type="GO" id="GO:0008270">
    <property type="term" value="F:zinc ion binding"/>
    <property type="evidence" value="ECO:0007669"/>
    <property type="project" value="InterPro"/>
</dbReference>
<evidence type="ECO:0000256" key="11">
    <source>
        <dbReference type="ARBA" id="ARBA00031804"/>
    </source>
</evidence>
<keyword evidence="9" id="KW-0324">Glycolysis</keyword>
<comment type="pathway">
    <text evidence="3">Carbohydrate degradation; glycolysis; D-glyceraldehyde 3-phosphate and glycerone phosphate from D-glucose: step 4/4.</text>
</comment>
<dbReference type="InterPro" id="IPR050246">
    <property type="entry name" value="Class_II_FBP_aldolase"/>
</dbReference>
<dbReference type="Gene3D" id="3.20.20.70">
    <property type="entry name" value="Aldolase class I"/>
    <property type="match status" value="1"/>
</dbReference>
<reference evidence="14" key="1">
    <citation type="submission" date="2020-08" db="EMBL/GenBank/DDBJ databases">
        <title>Genome public.</title>
        <authorList>
            <person name="Liu C."/>
            <person name="Sun Q."/>
        </authorList>
    </citation>
    <scope>NUCLEOTIDE SEQUENCE</scope>
    <source>
        <strain evidence="14">NSJ-44</strain>
    </source>
</reference>
<evidence type="ECO:0000256" key="4">
    <source>
        <dbReference type="ARBA" id="ARBA00005812"/>
    </source>
</evidence>
<keyword evidence="7 13" id="KW-0479">Metal-binding</keyword>
<dbReference type="InterPro" id="IPR013785">
    <property type="entry name" value="Aldolase_TIM"/>
</dbReference>
<feature type="binding site" evidence="13">
    <location>
        <position position="135"/>
    </location>
    <ligand>
        <name>Zn(2+)</name>
        <dbReference type="ChEBI" id="CHEBI:29105"/>
        <label>2</label>
    </ligand>
</feature>
<proteinExistence type="inferred from homology"/>
<dbReference type="PANTHER" id="PTHR30304:SF0">
    <property type="entry name" value="D-TAGATOSE-1,6-BISPHOSPHATE ALDOLASE SUBUNIT GATY-RELATED"/>
    <property type="match status" value="1"/>
</dbReference>
<dbReference type="RefSeq" id="WP_249284422.1">
    <property type="nucleotide sequence ID" value="NZ_JACRSO010000001.1"/>
</dbReference>
<dbReference type="SUPFAM" id="SSF51569">
    <property type="entry name" value="Aldolase"/>
    <property type="match status" value="1"/>
</dbReference>
<evidence type="ECO:0000256" key="9">
    <source>
        <dbReference type="ARBA" id="ARBA00023152"/>
    </source>
</evidence>
<keyword evidence="15" id="KW-1185">Reference proteome</keyword>
<dbReference type="Pfam" id="PF01116">
    <property type="entry name" value="F_bP_aldolase"/>
    <property type="match status" value="1"/>
</dbReference>
<dbReference type="EC" id="4.1.2.13" evidence="5"/>
<feature type="binding site" evidence="13">
    <location>
        <position position="84"/>
    </location>
    <ligand>
        <name>Zn(2+)</name>
        <dbReference type="ChEBI" id="CHEBI:29105"/>
        <label>1</label>
        <note>catalytic</note>
    </ligand>
</feature>
<evidence type="ECO:0000256" key="5">
    <source>
        <dbReference type="ARBA" id="ARBA00013068"/>
    </source>
</evidence>
<protein>
    <recommendedName>
        <fullName evidence="6">Fructose-bisphosphate aldolase</fullName>
        <ecNumber evidence="5">4.1.2.13</ecNumber>
    </recommendedName>
    <alternativeName>
        <fullName evidence="11">Fructose-1,6-bisphosphate aldolase</fullName>
    </alternativeName>
</protein>
<comment type="similarity">
    <text evidence="4">Belongs to the class II fructose-bisphosphate aldolase family.</text>
</comment>
<evidence type="ECO:0000256" key="10">
    <source>
        <dbReference type="ARBA" id="ARBA00023239"/>
    </source>
</evidence>
<dbReference type="FunFam" id="3.20.20.70:FF:000111">
    <property type="entry name" value="Fructose-1,6-bisphosphate aldolase"/>
    <property type="match status" value="1"/>
</dbReference>
<evidence type="ECO:0000256" key="6">
    <source>
        <dbReference type="ARBA" id="ARBA00013779"/>
    </source>
</evidence>
<name>A0A926CZ52_9FIRM</name>
<comment type="caution">
    <text evidence="14">The sequence shown here is derived from an EMBL/GenBank/DDBJ whole genome shotgun (WGS) entry which is preliminary data.</text>
</comment>
<comment type="cofactor">
    <cofactor evidence="13">
        <name>Zn(2+)</name>
        <dbReference type="ChEBI" id="CHEBI:29105"/>
    </cofactor>
    <text evidence="13">Binds 2 Zn(2+) ions per subunit. One is catalytic and the other provides a structural contribution.</text>
</comment>
<dbReference type="CDD" id="cd00947">
    <property type="entry name" value="TBP_aldolase_IIB"/>
    <property type="match status" value="1"/>
</dbReference>
<evidence type="ECO:0000256" key="12">
    <source>
        <dbReference type="PIRSR" id="PIRSR001359-1"/>
    </source>
</evidence>
<dbReference type="PANTHER" id="PTHR30304">
    <property type="entry name" value="D-TAGATOSE-1,6-BISPHOSPHATE ALDOLASE"/>
    <property type="match status" value="1"/>
</dbReference>
<dbReference type="NCBIfam" id="TIGR01859">
    <property type="entry name" value="fruc_bis_ald"/>
    <property type="match status" value="1"/>
</dbReference>
<dbReference type="PIRSF" id="PIRSF001359">
    <property type="entry name" value="F_bP_aldolase_II"/>
    <property type="match status" value="1"/>
</dbReference>
<dbReference type="EMBL" id="JACRSO010000001">
    <property type="protein sequence ID" value="MBC8528402.1"/>
    <property type="molecule type" value="Genomic_DNA"/>
</dbReference>
<dbReference type="InterPro" id="IPR000771">
    <property type="entry name" value="FBA_II"/>
</dbReference>
<feature type="binding site" evidence="13">
    <location>
        <position position="105"/>
    </location>
    <ligand>
        <name>Zn(2+)</name>
        <dbReference type="ChEBI" id="CHEBI:29105"/>
        <label>2</label>
    </ligand>
</feature>
<dbReference type="InterPro" id="IPR011289">
    <property type="entry name" value="Fruc_bis_ald_class-2"/>
</dbReference>
<evidence type="ECO:0000313" key="14">
    <source>
        <dbReference type="EMBL" id="MBC8528402.1"/>
    </source>
</evidence>
<feature type="binding site" evidence="13">
    <location>
        <position position="181"/>
    </location>
    <ligand>
        <name>Zn(2+)</name>
        <dbReference type="ChEBI" id="CHEBI:29105"/>
        <label>1</label>
        <note>catalytic</note>
    </ligand>
</feature>
<dbReference type="GO" id="GO:0006096">
    <property type="term" value="P:glycolytic process"/>
    <property type="evidence" value="ECO:0007669"/>
    <property type="project" value="UniProtKB-KW"/>
</dbReference>
<evidence type="ECO:0000256" key="3">
    <source>
        <dbReference type="ARBA" id="ARBA00004714"/>
    </source>
</evidence>
<comment type="function">
    <text evidence="2">Catalyzes the aldol condensation of dihydroxyacetone phosphate (DHAP or glycerone-phosphate) with glyceraldehyde 3-phosphate (G3P) to form fructose 1,6-bisphosphate (FBP) in gluconeogenesis and the reverse reaction in glycolysis.</text>
</comment>
<dbReference type="GO" id="GO:0004332">
    <property type="term" value="F:fructose-bisphosphate aldolase activity"/>
    <property type="evidence" value="ECO:0007669"/>
    <property type="project" value="UniProtKB-EC"/>
</dbReference>
<organism evidence="14 15">
    <name type="scientific">Luoshenia tenuis</name>
    <dbReference type="NCBI Taxonomy" id="2763654"/>
    <lineage>
        <taxon>Bacteria</taxon>
        <taxon>Bacillati</taxon>
        <taxon>Bacillota</taxon>
        <taxon>Clostridia</taxon>
        <taxon>Christensenellales</taxon>
        <taxon>Christensenellaceae</taxon>
        <taxon>Luoshenia</taxon>
    </lineage>
</organism>
<evidence type="ECO:0000256" key="13">
    <source>
        <dbReference type="PIRSR" id="PIRSR001359-3"/>
    </source>
</evidence>
<dbReference type="GO" id="GO:0030388">
    <property type="term" value="P:fructose 1,6-bisphosphate metabolic process"/>
    <property type="evidence" value="ECO:0007669"/>
    <property type="project" value="InterPro"/>
</dbReference>
<evidence type="ECO:0000256" key="2">
    <source>
        <dbReference type="ARBA" id="ARBA00002181"/>
    </source>
</evidence>
<evidence type="ECO:0000256" key="8">
    <source>
        <dbReference type="ARBA" id="ARBA00022833"/>
    </source>
</evidence>
<gene>
    <name evidence="14" type="primary">fba</name>
    <name evidence="14" type="ORF">H8699_02975</name>
</gene>
<evidence type="ECO:0000256" key="7">
    <source>
        <dbReference type="ARBA" id="ARBA00022723"/>
    </source>
</evidence>
<keyword evidence="10 14" id="KW-0456">Lyase</keyword>
<sequence length="310" mass="33724">MPLVTTTEMFKKAYEGGYAIGAFNVNNMEIIQGIVEAAQQEKAPVILQVSAGARKYAKHVYLTKLVEAAIIDAPEVPIALHLDHGADFEICKACIDGGFSSVMIDGSHHSFEDNIAVTKKVVDYAHERGVTVEGELGRLAGVEDDVKVAADDALYTDPAEVEEFVSRTGVDSLAIAIGTSHGAFKFKGEPHLRFDILEEVSKRLPGFPIVLHGASSVIPEYVEMINQYGGKIDGAQGVPEALLRKAATMAVCKINIDSDIRLGVTAALRKYMVEHPDHFDPRQYLTPARDAVRESVRHKIVEVLGCNNKI</sequence>
<dbReference type="AlphaFoldDB" id="A0A926CZ52"/>
<comment type="catalytic activity">
    <reaction evidence="1">
        <text>beta-D-fructose 1,6-bisphosphate = D-glyceraldehyde 3-phosphate + dihydroxyacetone phosphate</text>
        <dbReference type="Rhea" id="RHEA:14729"/>
        <dbReference type="ChEBI" id="CHEBI:32966"/>
        <dbReference type="ChEBI" id="CHEBI:57642"/>
        <dbReference type="ChEBI" id="CHEBI:59776"/>
        <dbReference type="EC" id="4.1.2.13"/>
    </reaction>
</comment>
<keyword evidence="8 13" id="KW-0862">Zinc</keyword>
<evidence type="ECO:0000313" key="15">
    <source>
        <dbReference type="Proteomes" id="UP000654279"/>
    </source>
</evidence>
<accession>A0A926CZ52</accession>
<feature type="binding site" evidence="13">
    <location>
        <position position="212"/>
    </location>
    <ligand>
        <name>Zn(2+)</name>
        <dbReference type="ChEBI" id="CHEBI:29105"/>
        <label>1</label>
        <note>catalytic</note>
    </ligand>
</feature>
<feature type="active site" description="Proton donor" evidence="12">
    <location>
        <position position="83"/>
    </location>
</feature>
<dbReference type="NCBIfam" id="TIGR00167">
    <property type="entry name" value="cbbA"/>
    <property type="match status" value="1"/>
</dbReference>
<evidence type="ECO:0000256" key="1">
    <source>
        <dbReference type="ARBA" id="ARBA00000441"/>
    </source>
</evidence>